<reference evidence="1 2" key="1">
    <citation type="submission" date="2018-02" db="EMBL/GenBank/DDBJ databases">
        <title>Genomic Encyclopedia of Archaeal and Bacterial Type Strains, Phase II (KMG-II): from individual species to whole genera.</title>
        <authorList>
            <person name="Goeker M."/>
        </authorList>
    </citation>
    <scope>NUCLEOTIDE SEQUENCE [LARGE SCALE GENOMIC DNA]</scope>
    <source>
        <strain evidence="1 2">DSM 22857</strain>
    </source>
</reference>
<dbReference type="EMBL" id="PTJD01000003">
    <property type="protein sequence ID" value="PPK97491.1"/>
    <property type="molecule type" value="Genomic_DNA"/>
</dbReference>
<evidence type="ECO:0000313" key="2">
    <source>
        <dbReference type="Proteomes" id="UP000239485"/>
    </source>
</evidence>
<accession>A0A2S6ITJ8</accession>
<keyword evidence="2" id="KW-1185">Reference proteome</keyword>
<protein>
    <recommendedName>
        <fullName evidence="3">Fe-S oxidoreductase</fullName>
    </recommendedName>
</protein>
<dbReference type="OrthoDB" id="5191158at2"/>
<gene>
    <name evidence="1" type="ORF">CLV92_10321</name>
</gene>
<dbReference type="AlphaFoldDB" id="A0A2S6ITJ8"/>
<dbReference type="Proteomes" id="UP000239485">
    <property type="component" value="Unassembled WGS sequence"/>
</dbReference>
<evidence type="ECO:0000313" key="1">
    <source>
        <dbReference type="EMBL" id="PPK97491.1"/>
    </source>
</evidence>
<proteinExistence type="predicted"/>
<evidence type="ECO:0008006" key="3">
    <source>
        <dbReference type="Google" id="ProtNLM"/>
    </source>
</evidence>
<comment type="caution">
    <text evidence="1">The sequence shown here is derived from an EMBL/GenBank/DDBJ whole genome shotgun (WGS) entry which is preliminary data.</text>
</comment>
<sequence length="111" mass="12514">MRQAAAVGLLARAYARLLGARHEQHGDLHVCWGLPRWAFPRGGVTFGDTYLTGSAPVARSARRLRHERVHVEQWRRHGCLFALLYVLAGRRAQRNRFEVEAGLTDGGYSPH</sequence>
<organism evidence="1 2">
    <name type="scientific">Kineococcus xinjiangensis</name>
    <dbReference type="NCBI Taxonomy" id="512762"/>
    <lineage>
        <taxon>Bacteria</taxon>
        <taxon>Bacillati</taxon>
        <taxon>Actinomycetota</taxon>
        <taxon>Actinomycetes</taxon>
        <taxon>Kineosporiales</taxon>
        <taxon>Kineosporiaceae</taxon>
        <taxon>Kineococcus</taxon>
    </lineage>
</organism>
<name>A0A2S6ITJ8_9ACTN</name>